<dbReference type="Pfam" id="PF04828">
    <property type="entry name" value="GFA"/>
    <property type="match status" value="1"/>
</dbReference>
<protein>
    <recommendedName>
        <fullName evidence="4">CENP-V/GFA domain-containing protein</fullName>
    </recommendedName>
</protein>
<dbReference type="GO" id="GO:0016846">
    <property type="term" value="F:carbon-sulfur lyase activity"/>
    <property type="evidence" value="ECO:0007669"/>
    <property type="project" value="InterPro"/>
</dbReference>
<sequence length="122" mass="13602">MTITAGGCHCNATRFELAHAPAEVTSCNCSICAKRGALWAYYQPSEVTFTRHEADSTYQWGARMCTFHFCPQCGCSTYNETPSWTEKGPDPDHPLIAINARLIDDFDPDAVPVRKVDGKNQW</sequence>
<evidence type="ECO:0000256" key="1">
    <source>
        <dbReference type="ARBA" id="ARBA00005495"/>
    </source>
</evidence>
<dbReference type="GO" id="GO:0046872">
    <property type="term" value="F:metal ion binding"/>
    <property type="evidence" value="ECO:0007669"/>
    <property type="project" value="UniProtKB-KW"/>
</dbReference>
<dbReference type="AlphaFoldDB" id="A0A446CI94"/>
<accession>A0A446CI94</accession>
<comment type="similarity">
    <text evidence="1">Belongs to the Gfa family.</text>
</comment>
<evidence type="ECO:0000313" key="6">
    <source>
        <dbReference type="Proteomes" id="UP000289184"/>
    </source>
</evidence>
<keyword evidence="6" id="KW-1185">Reference proteome</keyword>
<dbReference type="RefSeq" id="WP_129528324.1">
    <property type="nucleotide sequence ID" value="NZ_UFQB01000012.1"/>
</dbReference>
<dbReference type="InterPro" id="IPR006913">
    <property type="entry name" value="CENP-V/GFA"/>
</dbReference>
<gene>
    <name evidence="5" type="ORF">AGI3411_03146</name>
</gene>
<evidence type="ECO:0000256" key="2">
    <source>
        <dbReference type="ARBA" id="ARBA00022723"/>
    </source>
</evidence>
<dbReference type="Gene3D" id="2.170.150.70">
    <property type="match status" value="1"/>
</dbReference>
<dbReference type="OrthoDB" id="327703at2"/>
<dbReference type="PANTHER" id="PTHR28620:SF1">
    <property type="entry name" value="CENP-V_GFA DOMAIN-CONTAINING PROTEIN"/>
    <property type="match status" value="1"/>
</dbReference>
<dbReference type="EMBL" id="UFQB01000012">
    <property type="protein sequence ID" value="SSW67483.1"/>
    <property type="molecule type" value="Genomic_DNA"/>
</dbReference>
<organism evidence="5 6">
    <name type="scientific">Achromobacter agilis</name>
    <dbReference type="NCBI Taxonomy" id="1353888"/>
    <lineage>
        <taxon>Bacteria</taxon>
        <taxon>Pseudomonadati</taxon>
        <taxon>Pseudomonadota</taxon>
        <taxon>Betaproteobacteria</taxon>
        <taxon>Burkholderiales</taxon>
        <taxon>Alcaligenaceae</taxon>
        <taxon>Achromobacter</taxon>
    </lineage>
</organism>
<name>A0A446CI94_9BURK</name>
<dbReference type="SUPFAM" id="SSF51316">
    <property type="entry name" value="Mss4-like"/>
    <property type="match status" value="1"/>
</dbReference>
<dbReference type="PANTHER" id="PTHR28620">
    <property type="entry name" value="CENTROMERE PROTEIN V"/>
    <property type="match status" value="1"/>
</dbReference>
<evidence type="ECO:0000259" key="4">
    <source>
        <dbReference type="PROSITE" id="PS51891"/>
    </source>
</evidence>
<proteinExistence type="inferred from homology"/>
<feature type="domain" description="CENP-V/GFA" evidence="4">
    <location>
        <begin position="4"/>
        <end position="122"/>
    </location>
</feature>
<dbReference type="InterPro" id="IPR011057">
    <property type="entry name" value="Mss4-like_sf"/>
</dbReference>
<keyword evidence="2" id="KW-0479">Metal-binding</keyword>
<evidence type="ECO:0000313" key="5">
    <source>
        <dbReference type="EMBL" id="SSW67483.1"/>
    </source>
</evidence>
<dbReference type="Proteomes" id="UP000289184">
    <property type="component" value="Unassembled WGS sequence"/>
</dbReference>
<dbReference type="InterPro" id="IPR052355">
    <property type="entry name" value="CENP-V-like"/>
</dbReference>
<keyword evidence="3" id="KW-0862">Zinc</keyword>
<evidence type="ECO:0000256" key="3">
    <source>
        <dbReference type="ARBA" id="ARBA00022833"/>
    </source>
</evidence>
<reference evidence="5 6" key="1">
    <citation type="submission" date="2018-07" db="EMBL/GenBank/DDBJ databases">
        <authorList>
            <person name="Peeters C."/>
        </authorList>
    </citation>
    <scope>NUCLEOTIDE SEQUENCE [LARGE SCALE GENOMIC DNA]</scope>
    <source>
        <strain evidence="5 6">LMG 3411</strain>
    </source>
</reference>
<dbReference type="PROSITE" id="PS51891">
    <property type="entry name" value="CENP_V_GFA"/>
    <property type="match status" value="1"/>
</dbReference>